<dbReference type="AlphaFoldDB" id="Q0G661"/>
<protein>
    <submittedName>
        <fullName evidence="3">Probable heat resistant agglutinin 1 protein</fullName>
    </submittedName>
</protein>
<dbReference type="STRING" id="217511.GCA_001463845_00454"/>
<dbReference type="InterPro" id="IPR011250">
    <property type="entry name" value="OMP/PagP_B-barrel"/>
</dbReference>
<gene>
    <name evidence="3" type="ORF">FP2506_08426</name>
</gene>
<organism evidence="3 4">
    <name type="scientific">Fulvimarina pelagi HTCC2506</name>
    <dbReference type="NCBI Taxonomy" id="314231"/>
    <lineage>
        <taxon>Bacteria</taxon>
        <taxon>Pseudomonadati</taxon>
        <taxon>Pseudomonadota</taxon>
        <taxon>Alphaproteobacteria</taxon>
        <taxon>Hyphomicrobiales</taxon>
        <taxon>Aurantimonadaceae</taxon>
        <taxon>Fulvimarina</taxon>
    </lineage>
</organism>
<dbReference type="Proteomes" id="UP000004310">
    <property type="component" value="Unassembled WGS sequence"/>
</dbReference>
<dbReference type="Gene3D" id="2.40.160.20">
    <property type="match status" value="1"/>
</dbReference>
<evidence type="ECO:0000256" key="1">
    <source>
        <dbReference type="ARBA" id="ARBA00022729"/>
    </source>
</evidence>
<comment type="caution">
    <text evidence="3">The sequence shown here is derived from an EMBL/GenBank/DDBJ whole genome shotgun (WGS) entry which is preliminary data.</text>
</comment>
<feature type="domain" description="Outer membrane protein beta-barrel" evidence="2">
    <location>
        <begin position="89"/>
        <end position="281"/>
    </location>
</feature>
<accession>Q0G661</accession>
<evidence type="ECO:0000259" key="2">
    <source>
        <dbReference type="Pfam" id="PF13505"/>
    </source>
</evidence>
<evidence type="ECO:0000313" key="3">
    <source>
        <dbReference type="EMBL" id="EAU42853.1"/>
    </source>
</evidence>
<sequence>MAAGVSVLALSTANAADLPPIYATPIYEAAPELQPVEIGNGWYLRGDVGYAFSSDVDASHREYRPDFNEYQYRAGVGYSRHQYEDFGGGDSSFDLDGTAEFSVGIGYRLTDFLRTDVTFGYAKTDFDGGSRRLDSCYEMGRNTFDPPFDSDELDCRASLSGSVQTYDLMANAYADLGTYVGFTPYVGAGVGAAQVNYEDVDGGASCSYDGSDCDPSFADFTGSYKGESSWRFAYALMGGVSYDLSQSLKLDLGYRYLNIDGGDMYSFDNDVVDAQKFGFSAEDDGFERHTIRAGVRYSLW</sequence>
<dbReference type="HOGENOM" id="CLU_057473_0_0_5"/>
<evidence type="ECO:0000313" key="4">
    <source>
        <dbReference type="Proteomes" id="UP000004310"/>
    </source>
</evidence>
<reference evidence="3 4" key="1">
    <citation type="journal article" date="2010" name="J. Bacteriol.">
        <title>Genome sequence of Fulvimarina pelagi HTCC2506T, a Mn(II)-oxidizing alphaproteobacterium possessing an aerobic anoxygenic photosynthetic gene cluster and Xanthorhodopsin.</title>
        <authorList>
            <person name="Kang I."/>
            <person name="Oh H.M."/>
            <person name="Lim S.I."/>
            <person name="Ferriera S."/>
            <person name="Giovannoni S.J."/>
            <person name="Cho J.C."/>
        </authorList>
    </citation>
    <scope>NUCLEOTIDE SEQUENCE [LARGE SCALE GENOMIC DNA]</scope>
    <source>
        <strain evidence="3 4">HTCC2506</strain>
    </source>
</reference>
<dbReference type="RefSeq" id="WP_007066827.1">
    <property type="nucleotide sequence ID" value="NZ_DS022272.1"/>
</dbReference>
<dbReference type="Pfam" id="PF13505">
    <property type="entry name" value="OMP_b-brl"/>
    <property type="match status" value="1"/>
</dbReference>
<keyword evidence="1" id="KW-0732">Signal</keyword>
<dbReference type="InterPro" id="IPR027385">
    <property type="entry name" value="Beta-barrel_OMP"/>
</dbReference>
<dbReference type="SUPFAM" id="SSF56925">
    <property type="entry name" value="OMPA-like"/>
    <property type="match status" value="1"/>
</dbReference>
<name>Q0G661_9HYPH</name>
<keyword evidence="4" id="KW-1185">Reference proteome</keyword>
<dbReference type="EMBL" id="AATP01000001">
    <property type="protein sequence ID" value="EAU42853.1"/>
    <property type="molecule type" value="Genomic_DNA"/>
</dbReference>
<dbReference type="eggNOG" id="COG3637">
    <property type="taxonomic scope" value="Bacteria"/>
</dbReference>
<proteinExistence type="predicted"/>